<keyword evidence="3" id="KW-0472">Membrane</keyword>
<sequence length="553" mass="61395">MSKPELNPESDRAPHGMRQGPTKDPARAHRLLWILAGFRLFLAALLLLSARLHWSALPLTSAAAARLAIEAGAYFLWGLLLAGVHTLTRNRFLTFETVFGAGGDLIFMAVLSASGLHAAWLPTVNIMLIPLGVAASILDLEGGLSLAALASLFVLGHAIDVWITGQETRLLPHAAFVSLLFFIVTIVLYSLSNRVRISERILARQKLDLENLTQLNAYLVEHMVTGIVVFGPDDRVRFFNESAERLLTEGGSGSTPKAALEILRFVRESLESRTTHPFQSTPIKTPAGKSVLPQIHPIGQQGALLVLEDLTYLNEQMHELKLQAMGRLTASIAHEIRNPLSAIRHAMQLLREFPALGAEERRLNQIALDQVERLNRVIGNILTLSRPPSDPKVPLELNSWLENFIEEFASRHEIRLPSPQIRVYALPEPLSAEISPELLHQIVWNLAENAFLHGAPPQDPVHPRVLFRLDRHQESRGVRLGVLDHGPGIPEDLLERIYDPFYSTSPQGTGLGLYIARELCTLNGLSLHHRRRKSGGCEFYILFHNPAPAVVLR</sequence>
<dbReference type="PANTHER" id="PTHR43065">
    <property type="entry name" value="SENSOR HISTIDINE KINASE"/>
    <property type="match status" value="1"/>
</dbReference>
<comment type="caution">
    <text evidence="5">The sequence shown here is derived from an EMBL/GenBank/DDBJ whole genome shotgun (WGS) entry which is preliminary data.</text>
</comment>
<evidence type="ECO:0000256" key="2">
    <source>
        <dbReference type="SAM" id="MobiDB-lite"/>
    </source>
</evidence>
<gene>
    <name evidence="5" type="ORF">B1B_10853</name>
</gene>
<dbReference type="InterPro" id="IPR003661">
    <property type="entry name" value="HisK_dim/P_dom"/>
</dbReference>
<dbReference type="EMBL" id="AUZY01007032">
    <property type="protein sequence ID" value="EQD51810.1"/>
    <property type="molecule type" value="Genomic_DNA"/>
</dbReference>
<evidence type="ECO:0000259" key="4">
    <source>
        <dbReference type="PROSITE" id="PS50109"/>
    </source>
</evidence>
<dbReference type="SMART" id="SM00388">
    <property type="entry name" value="HisKA"/>
    <property type="match status" value="1"/>
</dbReference>
<dbReference type="PANTHER" id="PTHR43065:SF52">
    <property type="entry name" value="SENSOR PROTEIN KINASE PILS"/>
    <property type="match status" value="1"/>
</dbReference>
<dbReference type="SUPFAM" id="SSF55874">
    <property type="entry name" value="ATPase domain of HSP90 chaperone/DNA topoisomerase II/histidine kinase"/>
    <property type="match status" value="1"/>
</dbReference>
<keyword evidence="5" id="KW-0808">Transferase</keyword>
<dbReference type="Pfam" id="PF00512">
    <property type="entry name" value="HisKA"/>
    <property type="match status" value="1"/>
</dbReference>
<dbReference type="PROSITE" id="PS50109">
    <property type="entry name" value="HIS_KIN"/>
    <property type="match status" value="1"/>
</dbReference>
<dbReference type="PRINTS" id="PR00344">
    <property type="entry name" value="BCTRLSENSOR"/>
</dbReference>
<proteinExistence type="predicted"/>
<dbReference type="Gene3D" id="1.10.287.130">
    <property type="match status" value="1"/>
</dbReference>
<keyword evidence="3" id="KW-0812">Transmembrane</keyword>
<evidence type="ECO:0000313" key="5">
    <source>
        <dbReference type="EMBL" id="EQD51810.1"/>
    </source>
</evidence>
<dbReference type="CDD" id="cd00082">
    <property type="entry name" value="HisKA"/>
    <property type="match status" value="1"/>
</dbReference>
<keyword evidence="3" id="KW-1133">Transmembrane helix</keyword>
<organism evidence="5">
    <name type="scientific">mine drainage metagenome</name>
    <dbReference type="NCBI Taxonomy" id="410659"/>
    <lineage>
        <taxon>unclassified sequences</taxon>
        <taxon>metagenomes</taxon>
        <taxon>ecological metagenomes</taxon>
    </lineage>
</organism>
<dbReference type="Gene3D" id="3.30.565.10">
    <property type="entry name" value="Histidine kinase-like ATPase, C-terminal domain"/>
    <property type="match status" value="1"/>
</dbReference>
<dbReference type="InterPro" id="IPR004358">
    <property type="entry name" value="Sig_transdc_His_kin-like_C"/>
</dbReference>
<feature type="transmembrane region" description="Helical" evidence="3">
    <location>
        <begin position="145"/>
        <end position="164"/>
    </location>
</feature>
<feature type="transmembrane region" description="Helical" evidence="3">
    <location>
        <begin position="56"/>
        <end position="80"/>
    </location>
</feature>
<dbReference type="SMART" id="SM00387">
    <property type="entry name" value="HATPase_c"/>
    <property type="match status" value="1"/>
</dbReference>
<accession>T1BC47</accession>
<dbReference type="InterPro" id="IPR005467">
    <property type="entry name" value="His_kinase_dom"/>
</dbReference>
<name>T1BC47_9ZZZZ</name>
<reference evidence="5" key="1">
    <citation type="submission" date="2013-08" db="EMBL/GenBank/DDBJ databases">
        <authorList>
            <person name="Mendez C."/>
            <person name="Richter M."/>
            <person name="Ferrer M."/>
            <person name="Sanchez J."/>
        </authorList>
    </citation>
    <scope>NUCLEOTIDE SEQUENCE</scope>
</reference>
<protein>
    <submittedName>
        <fullName evidence="5">Integral membrane sensor signal transduction histidine kinase</fullName>
    </submittedName>
</protein>
<reference evidence="5" key="2">
    <citation type="journal article" date="2014" name="ISME J.">
        <title>Microbial stratification in low pH oxic and suboxic macroscopic growths along an acid mine drainage.</title>
        <authorList>
            <person name="Mendez-Garcia C."/>
            <person name="Mesa V."/>
            <person name="Sprenger R.R."/>
            <person name="Richter M."/>
            <person name="Diez M.S."/>
            <person name="Solano J."/>
            <person name="Bargiela R."/>
            <person name="Golyshina O.V."/>
            <person name="Manteca A."/>
            <person name="Ramos J.L."/>
            <person name="Gallego J.R."/>
            <person name="Llorente I."/>
            <person name="Martins Dos Santos V.A."/>
            <person name="Jensen O.N."/>
            <person name="Pelaez A.I."/>
            <person name="Sanchez J."/>
            <person name="Ferrer M."/>
        </authorList>
    </citation>
    <scope>NUCLEOTIDE SEQUENCE</scope>
</reference>
<feature type="transmembrane region" description="Helical" evidence="3">
    <location>
        <begin position="31"/>
        <end position="50"/>
    </location>
</feature>
<dbReference type="InterPro" id="IPR036890">
    <property type="entry name" value="HATPase_C_sf"/>
</dbReference>
<dbReference type="InterPro" id="IPR036097">
    <property type="entry name" value="HisK_dim/P_sf"/>
</dbReference>
<dbReference type="CDD" id="cd00075">
    <property type="entry name" value="HATPase"/>
    <property type="match status" value="1"/>
</dbReference>
<feature type="transmembrane region" description="Helical" evidence="3">
    <location>
        <begin position="170"/>
        <end position="191"/>
    </location>
</feature>
<feature type="transmembrane region" description="Helical" evidence="3">
    <location>
        <begin position="92"/>
        <end position="113"/>
    </location>
</feature>
<dbReference type="InterPro" id="IPR003594">
    <property type="entry name" value="HATPase_dom"/>
</dbReference>
<dbReference type="AlphaFoldDB" id="T1BC47"/>
<dbReference type="GO" id="GO:0000155">
    <property type="term" value="F:phosphorelay sensor kinase activity"/>
    <property type="evidence" value="ECO:0007669"/>
    <property type="project" value="InterPro"/>
</dbReference>
<evidence type="ECO:0000256" key="3">
    <source>
        <dbReference type="SAM" id="Phobius"/>
    </source>
</evidence>
<keyword evidence="1" id="KW-0597">Phosphoprotein</keyword>
<keyword evidence="5" id="KW-0418">Kinase</keyword>
<dbReference type="Pfam" id="PF02518">
    <property type="entry name" value="HATPase_c"/>
    <property type="match status" value="1"/>
</dbReference>
<dbReference type="SUPFAM" id="SSF47384">
    <property type="entry name" value="Homodimeric domain of signal transducing histidine kinase"/>
    <property type="match status" value="1"/>
</dbReference>
<evidence type="ECO:0000256" key="1">
    <source>
        <dbReference type="ARBA" id="ARBA00022553"/>
    </source>
</evidence>
<feature type="region of interest" description="Disordered" evidence="2">
    <location>
        <begin position="1"/>
        <end position="23"/>
    </location>
</feature>
<feature type="domain" description="Histidine kinase" evidence="4">
    <location>
        <begin position="331"/>
        <end position="547"/>
    </location>
</feature>